<comment type="caution">
    <text evidence="2">The sequence shown here is derived from an EMBL/GenBank/DDBJ whole genome shotgun (WGS) entry which is preliminary data.</text>
</comment>
<proteinExistence type="predicted"/>
<reference evidence="2" key="1">
    <citation type="submission" date="2013-05" db="EMBL/GenBank/DDBJ databases">
        <title>Genome assembly of Cystobacter fuscus DSM 2262.</title>
        <authorList>
            <person name="Sharma G."/>
            <person name="Khatri I."/>
            <person name="Kaur C."/>
            <person name="Mayilraj S."/>
            <person name="Subramanian S."/>
        </authorList>
    </citation>
    <scope>NUCLEOTIDE SEQUENCE [LARGE SCALE GENOMIC DNA]</scope>
    <source>
        <strain evidence="2">DSM 2262</strain>
    </source>
</reference>
<dbReference type="Gene3D" id="3.30.1330.230">
    <property type="match status" value="1"/>
</dbReference>
<feature type="domain" description="YcaO" evidence="1">
    <location>
        <begin position="142"/>
        <end position="459"/>
    </location>
</feature>
<dbReference type="AlphaFoldDB" id="S9PH20"/>
<organism evidence="2 3">
    <name type="scientific">Cystobacter fuscus (strain ATCC 25194 / DSM 2262 / NBRC 100088 / M29)</name>
    <dbReference type="NCBI Taxonomy" id="1242864"/>
    <lineage>
        <taxon>Bacteria</taxon>
        <taxon>Pseudomonadati</taxon>
        <taxon>Myxococcota</taxon>
        <taxon>Myxococcia</taxon>
        <taxon>Myxococcales</taxon>
        <taxon>Cystobacterineae</taxon>
        <taxon>Archangiaceae</taxon>
        <taxon>Cystobacter</taxon>
    </lineage>
</organism>
<dbReference type="EMBL" id="ANAH02000009">
    <property type="protein sequence ID" value="EPX61712.1"/>
    <property type="molecule type" value="Genomic_DNA"/>
</dbReference>
<protein>
    <recommendedName>
        <fullName evidence="1">YcaO domain-containing protein</fullName>
    </recommendedName>
</protein>
<dbReference type="Proteomes" id="UP000011682">
    <property type="component" value="Unassembled WGS sequence"/>
</dbReference>
<gene>
    <name evidence="2" type="ORF">D187_010331</name>
</gene>
<keyword evidence="3" id="KW-1185">Reference proteome</keyword>
<dbReference type="PANTHER" id="PTHR37809">
    <property type="entry name" value="RIBOSOMAL PROTEIN S12 METHYLTHIOTRANSFERASE ACCESSORY FACTOR YCAO"/>
    <property type="match status" value="1"/>
</dbReference>
<dbReference type="Pfam" id="PF02624">
    <property type="entry name" value="YcaO"/>
    <property type="match status" value="1"/>
</dbReference>
<name>S9PH20_CYSF2</name>
<evidence type="ECO:0000313" key="2">
    <source>
        <dbReference type="EMBL" id="EPX61712.1"/>
    </source>
</evidence>
<dbReference type="PROSITE" id="PS51664">
    <property type="entry name" value="YCAO"/>
    <property type="match status" value="1"/>
</dbReference>
<dbReference type="PANTHER" id="PTHR37809:SF1">
    <property type="entry name" value="RIBOSOMAL PROTEIN S12 METHYLTHIOTRANSFERASE ACCESSORY FACTOR YCAO"/>
    <property type="match status" value="1"/>
</dbReference>
<evidence type="ECO:0000313" key="3">
    <source>
        <dbReference type="Proteomes" id="UP000011682"/>
    </source>
</evidence>
<sequence length="459" mass="50402">MAGCRGSFGGVTHMERTTLAGLDIEAPCVRCAQLWLPLESMDLEVDPDHLANPLPRVPRIWLRDPDGIEFSRPYLPHPECSRHLEHRERVDGASDLLRYLTPGPLGPIKARNVEGGPQGPYVSVAIMDRPRQVSAAFQPLVGAGVAFVRAEAELKASIEALERFSLFLRPRAPIVYHTKDTRSGQTIHDARLSPGLDRWWVEARGRRTGDVKLVPLELINPAVPPPEPGIRGSSTGLAVHPDAQAAFRAGCLEFLERAALATLWAAQLKFLLRPRALTGPGAEWIEPLERLGFDVELSMEQPIPGVHVAVAFGRSRAESAPSLVVCSGAGCSPSEAIASALRELYGHCTQALRSRTERPRDGLPTPFDHLLFYLNPANADGLLRDWGYHQAERGDHLENTVECELEDILEAAHVEAYVLDRGNLLTDFLGLHALHTILPALRILERDTGGPRPWPTPFG</sequence>
<accession>S9PH20</accession>
<evidence type="ECO:0000259" key="1">
    <source>
        <dbReference type="PROSITE" id="PS51664"/>
    </source>
</evidence>
<dbReference type="InterPro" id="IPR003776">
    <property type="entry name" value="YcaO-like_dom"/>
</dbReference>